<dbReference type="Proteomes" id="UP000765509">
    <property type="component" value="Unassembled WGS sequence"/>
</dbReference>
<feature type="domain" description="Tf2-1-like SH3-like" evidence="1">
    <location>
        <begin position="39"/>
        <end position="98"/>
    </location>
</feature>
<gene>
    <name evidence="2" type="ORF">O181_009645</name>
</gene>
<evidence type="ECO:0000313" key="3">
    <source>
        <dbReference type="Proteomes" id="UP000765509"/>
    </source>
</evidence>
<dbReference type="Pfam" id="PF24626">
    <property type="entry name" value="SH3_Tf2-1"/>
    <property type="match status" value="1"/>
</dbReference>
<dbReference type="OrthoDB" id="4360000at2759"/>
<evidence type="ECO:0000259" key="1">
    <source>
        <dbReference type="Pfam" id="PF24626"/>
    </source>
</evidence>
<accession>A0A9Q3GK43</accession>
<dbReference type="InterPro" id="IPR056924">
    <property type="entry name" value="SH3_Tf2-1"/>
</dbReference>
<protein>
    <recommendedName>
        <fullName evidence="1">Tf2-1-like SH3-like domain-containing protein</fullName>
    </recommendedName>
</protein>
<comment type="caution">
    <text evidence="2">The sequence shown here is derived from an EMBL/GenBank/DDBJ whole genome shotgun (WGS) entry which is preliminary data.</text>
</comment>
<proteinExistence type="predicted"/>
<keyword evidence="3" id="KW-1185">Reference proteome</keyword>
<reference evidence="2" key="1">
    <citation type="submission" date="2021-03" db="EMBL/GenBank/DDBJ databases">
        <title>Draft genome sequence of rust myrtle Austropuccinia psidii MF-1, a brazilian biotype.</title>
        <authorList>
            <person name="Quecine M.C."/>
            <person name="Pachon D.M.R."/>
            <person name="Bonatelli M.L."/>
            <person name="Correr F.H."/>
            <person name="Franceschini L.M."/>
            <person name="Leite T.F."/>
            <person name="Margarido G.R.A."/>
            <person name="Almeida C.A."/>
            <person name="Ferrarezi J.A."/>
            <person name="Labate C.A."/>
        </authorList>
    </citation>
    <scope>NUCLEOTIDE SEQUENCE</scope>
    <source>
        <strain evidence="2">MF-1</strain>
    </source>
</reference>
<evidence type="ECO:0000313" key="2">
    <source>
        <dbReference type="EMBL" id="MBW0469930.1"/>
    </source>
</evidence>
<dbReference type="AlphaFoldDB" id="A0A9Q3GK43"/>
<name>A0A9Q3GK43_9BASI</name>
<sequence>MLKTACDIAEKCIGEAKLYSKKRYAKGHQETDFNEGEQVLISALDLNNPKGPSKMRNSFLGPITIIRLLGKNAVEIRLTDEFSRKHPVFPVSLVKAYHKRDDETFTQRKKIFTYEKLFEEDYSPGPVKKIIKARKI</sequence>
<dbReference type="EMBL" id="AVOT02002315">
    <property type="protein sequence ID" value="MBW0469930.1"/>
    <property type="molecule type" value="Genomic_DNA"/>
</dbReference>
<organism evidence="2 3">
    <name type="scientific">Austropuccinia psidii MF-1</name>
    <dbReference type="NCBI Taxonomy" id="1389203"/>
    <lineage>
        <taxon>Eukaryota</taxon>
        <taxon>Fungi</taxon>
        <taxon>Dikarya</taxon>
        <taxon>Basidiomycota</taxon>
        <taxon>Pucciniomycotina</taxon>
        <taxon>Pucciniomycetes</taxon>
        <taxon>Pucciniales</taxon>
        <taxon>Sphaerophragmiaceae</taxon>
        <taxon>Austropuccinia</taxon>
    </lineage>
</organism>